<protein>
    <submittedName>
        <fullName evidence="1">Uncharacterized protein</fullName>
    </submittedName>
</protein>
<sequence>MLYTRPLRDGTQEYYDSQQIDQRGLDPQDMQFVVAKLLVKGLDRTGNHFINGPTQQLSKDERASKFIEVMTLREIPVCGRNEMQHRFLL</sequence>
<keyword evidence="2" id="KW-1185">Reference proteome</keyword>
<comment type="caution">
    <text evidence="1">The sequence shown here is derived from an EMBL/GenBank/DDBJ whole genome shotgun (WGS) entry which is preliminary data.</text>
</comment>
<dbReference type="EMBL" id="BGZK01001171">
    <property type="protein sequence ID" value="GBP73382.1"/>
    <property type="molecule type" value="Genomic_DNA"/>
</dbReference>
<organism evidence="1 2">
    <name type="scientific">Eumeta variegata</name>
    <name type="common">Bagworm moth</name>
    <name type="synonym">Eumeta japonica</name>
    <dbReference type="NCBI Taxonomy" id="151549"/>
    <lineage>
        <taxon>Eukaryota</taxon>
        <taxon>Metazoa</taxon>
        <taxon>Ecdysozoa</taxon>
        <taxon>Arthropoda</taxon>
        <taxon>Hexapoda</taxon>
        <taxon>Insecta</taxon>
        <taxon>Pterygota</taxon>
        <taxon>Neoptera</taxon>
        <taxon>Endopterygota</taxon>
        <taxon>Lepidoptera</taxon>
        <taxon>Glossata</taxon>
        <taxon>Ditrysia</taxon>
        <taxon>Tineoidea</taxon>
        <taxon>Psychidae</taxon>
        <taxon>Oiketicinae</taxon>
        <taxon>Eumeta</taxon>
    </lineage>
</organism>
<evidence type="ECO:0000313" key="1">
    <source>
        <dbReference type="EMBL" id="GBP73382.1"/>
    </source>
</evidence>
<name>A0A4C1YF05_EUMVA</name>
<proteinExistence type="predicted"/>
<dbReference type="Proteomes" id="UP000299102">
    <property type="component" value="Unassembled WGS sequence"/>
</dbReference>
<evidence type="ECO:0000313" key="2">
    <source>
        <dbReference type="Proteomes" id="UP000299102"/>
    </source>
</evidence>
<dbReference type="AlphaFoldDB" id="A0A4C1YF05"/>
<accession>A0A4C1YF05</accession>
<reference evidence="1 2" key="1">
    <citation type="journal article" date="2019" name="Commun. Biol.">
        <title>The bagworm genome reveals a unique fibroin gene that provides high tensile strength.</title>
        <authorList>
            <person name="Kono N."/>
            <person name="Nakamura H."/>
            <person name="Ohtoshi R."/>
            <person name="Tomita M."/>
            <person name="Numata K."/>
            <person name="Arakawa K."/>
        </authorList>
    </citation>
    <scope>NUCLEOTIDE SEQUENCE [LARGE SCALE GENOMIC DNA]</scope>
</reference>
<gene>
    <name evidence="1" type="ORF">EVAR_60616_1</name>
</gene>